<evidence type="ECO:0000313" key="3">
    <source>
        <dbReference type="Proteomes" id="UP000023152"/>
    </source>
</evidence>
<dbReference type="Pfam" id="PF00169">
    <property type="entry name" value="PH"/>
    <property type="match status" value="1"/>
</dbReference>
<proteinExistence type="predicted"/>
<gene>
    <name evidence="2" type="ORF">RFI_13808</name>
</gene>
<evidence type="ECO:0000259" key="1">
    <source>
        <dbReference type="PROSITE" id="PS50003"/>
    </source>
</evidence>
<dbReference type="InterPro" id="IPR001849">
    <property type="entry name" value="PH_domain"/>
</dbReference>
<name>X6NCA1_RETFI</name>
<dbReference type="Gene3D" id="2.30.29.30">
    <property type="entry name" value="Pleckstrin-homology domain (PH domain)/Phosphotyrosine-binding domain (PTB)"/>
    <property type="match status" value="1"/>
</dbReference>
<keyword evidence="2" id="KW-0808">Transferase</keyword>
<accession>X6NCA1</accession>
<dbReference type="InterPro" id="IPR011993">
    <property type="entry name" value="PH-like_dom_sf"/>
</dbReference>
<organism evidence="2 3">
    <name type="scientific">Reticulomyxa filosa</name>
    <dbReference type="NCBI Taxonomy" id="46433"/>
    <lineage>
        <taxon>Eukaryota</taxon>
        <taxon>Sar</taxon>
        <taxon>Rhizaria</taxon>
        <taxon>Retaria</taxon>
        <taxon>Foraminifera</taxon>
        <taxon>Monothalamids</taxon>
        <taxon>Reticulomyxidae</taxon>
        <taxon>Reticulomyxa</taxon>
    </lineage>
</organism>
<reference evidence="2 3" key="1">
    <citation type="journal article" date="2013" name="Curr. Biol.">
        <title>The Genome of the Foraminiferan Reticulomyxa filosa.</title>
        <authorList>
            <person name="Glockner G."/>
            <person name="Hulsmann N."/>
            <person name="Schleicher M."/>
            <person name="Noegel A.A."/>
            <person name="Eichinger L."/>
            <person name="Gallinger C."/>
            <person name="Pawlowski J."/>
            <person name="Sierra R."/>
            <person name="Euteneuer U."/>
            <person name="Pillet L."/>
            <person name="Moustafa A."/>
            <person name="Platzer M."/>
            <person name="Groth M."/>
            <person name="Szafranski K."/>
            <person name="Schliwa M."/>
        </authorList>
    </citation>
    <scope>NUCLEOTIDE SEQUENCE [LARGE SCALE GENOMIC DNA]</scope>
</reference>
<dbReference type="OrthoDB" id="185175at2759"/>
<dbReference type="EMBL" id="ASPP01009994">
    <property type="protein sequence ID" value="ETO23374.1"/>
    <property type="molecule type" value="Genomic_DNA"/>
</dbReference>
<keyword evidence="2" id="KW-0723">Serine/threonine-protein kinase</keyword>
<dbReference type="GO" id="GO:0004674">
    <property type="term" value="F:protein serine/threonine kinase activity"/>
    <property type="evidence" value="ECO:0007669"/>
    <property type="project" value="UniProtKB-KW"/>
</dbReference>
<sequence length="153" mass="17827">MEKKKKKKKHTYIYTYTHLCWFKICKRGQIDHLKEGKVLGLASKKGGGVHGYKRRWWVLHKGFLYYFKDDFRTNKKSPNEGKPQGFVGLHGADVAWDKDRKRSGKNNAILLATHDRTFYIVPNNNVNFVVLSCVLLSNAKTFSSFRLFGLWIT</sequence>
<dbReference type="SUPFAM" id="SSF50729">
    <property type="entry name" value="PH domain-like"/>
    <property type="match status" value="1"/>
</dbReference>
<evidence type="ECO:0000313" key="2">
    <source>
        <dbReference type="EMBL" id="ETO23374.1"/>
    </source>
</evidence>
<dbReference type="PROSITE" id="PS50003">
    <property type="entry name" value="PH_DOMAIN"/>
    <property type="match status" value="1"/>
</dbReference>
<dbReference type="Proteomes" id="UP000023152">
    <property type="component" value="Unassembled WGS sequence"/>
</dbReference>
<protein>
    <submittedName>
        <fullName evidence="2">Serine/threonine protein kinase</fullName>
    </submittedName>
</protein>
<comment type="caution">
    <text evidence="2">The sequence shown here is derived from an EMBL/GenBank/DDBJ whole genome shotgun (WGS) entry which is preliminary data.</text>
</comment>
<dbReference type="AlphaFoldDB" id="X6NCA1"/>
<keyword evidence="2" id="KW-0418">Kinase</keyword>
<keyword evidence="3" id="KW-1185">Reference proteome</keyword>
<dbReference type="SMART" id="SM00233">
    <property type="entry name" value="PH"/>
    <property type="match status" value="1"/>
</dbReference>
<feature type="domain" description="PH" evidence="1">
    <location>
        <begin position="31"/>
        <end position="153"/>
    </location>
</feature>